<dbReference type="SMART" id="SM00028">
    <property type="entry name" value="TPR"/>
    <property type="match status" value="6"/>
</dbReference>
<dbReference type="InterPro" id="IPR011990">
    <property type="entry name" value="TPR-like_helical_dom_sf"/>
</dbReference>
<accession>K6ZB33</accession>
<sequence length="663" mass="74974">MSDTMSVQTLSPKNELKRIQQLLQQSKFVDAEQSAIALLRHKIDVEAQTQCWYLLAVCRRLQGQHETAIDAAQQLLKINTEHARAHQELGYNYRTLQKGKLASIHFYKATKLNPALLSAWQALLPIYQQADQQEALVLCTNQITHLSGLPKSLLSATDLLYEGNIVEADALCRRYLQENKHSLNGLMLLAEIAVSSKAISEAEFILETCIQLSPTNLEAHYQLFKIYSKLGKFAKALSLGDILVQQDSNNIFYRVAKATALVGVGGIQKAIDIYLQIVNDNKAESNVYLLLGHAYKTQGNIEQSVIAYQQAYKLERHCGDAYWSLANTKTYQFNAEEIQHMLAGTESSDVSLKDKVHLHFALGKAYEDEKQYAPSFLHYDLGNKLQSTTLTYSSDNHAQFVQSQISAFTPELVTKFAKVGHPDPSPIFIVGMPRAGSTLLEQILASHSEVDGTMELHEILGLASNLSKKQGSKPVYPHNIDSIPEPYFAQLGQKFIQDTQVYRQNGAYFIDKMPNNYMHIGLIKLILPNAKIVDARREPMACCFSGFKQLFGEGQEFSYSLSDLAQYYKNYVKLMDHWQHVFPNQILQVNHEDVVNDTETQIRRLLDFCDLPFELACIDFHKNKRAVKTPSAQQVRQPIYKTGLEQWTHFEPYLGDLADPFTA</sequence>
<dbReference type="PANTHER" id="PTHR12788">
    <property type="entry name" value="PROTEIN-TYROSINE SULFOTRANSFERASE 2"/>
    <property type="match status" value="1"/>
</dbReference>
<dbReference type="Gene3D" id="3.40.50.300">
    <property type="entry name" value="P-loop containing nucleotide triphosphate hydrolases"/>
    <property type="match status" value="1"/>
</dbReference>
<dbReference type="Gene3D" id="1.25.40.10">
    <property type="entry name" value="Tetratricopeptide repeat domain"/>
    <property type="match status" value="2"/>
</dbReference>
<dbReference type="OrthoDB" id="9815894at2"/>
<proteinExistence type="predicted"/>
<organism evidence="3 4">
    <name type="scientific">Brumicola pallidula DSM 14239 = ACAM 615</name>
    <dbReference type="NCBI Taxonomy" id="1121922"/>
    <lineage>
        <taxon>Bacteria</taxon>
        <taxon>Pseudomonadati</taxon>
        <taxon>Pseudomonadota</taxon>
        <taxon>Gammaproteobacteria</taxon>
        <taxon>Alteromonadales</taxon>
        <taxon>Alteromonadaceae</taxon>
        <taxon>Brumicola</taxon>
    </lineage>
</organism>
<gene>
    <name evidence="3" type="ORF">GPAL_0702</name>
</gene>
<comment type="caution">
    <text evidence="3">The sequence shown here is derived from an EMBL/GenBank/DDBJ whole genome shotgun (WGS) entry which is preliminary data.</text>
</comment>
<dbReference type="SUPFAM" id="SSF48452">
    <property type="entry name" value="TPR-like"/>
    <property type="match status" value="1"/>
</dbReference>
<evidence type="ECO:0000256" key="2">
    <source>
        <dbReference type="PROSITE-ProRule" id="PRU00339"/>
    </source>
</evidence>
<dbReference type="PANTHER" id="PTHR12788:SF10">
    <property type="entry name" value="PROTEIN-TYROSINE SULFOTRANSFERASE"/>
    <property type="match status" value="1"/>
</dbReference>
<name>K6ZB33_9ALTE</name>
<dbReference type="InterPro" id="IPR027417">
    <property type="entry name" value="P-loop_NTPase"/>
</dbReference>
<dbReference type="SUPFAM" id="SSF52540">
    <property type="entry name" value="P-loop containing nucleoside triphosphate hydrolases"/>
    <property type="match status" value="1"/>
</dbReference>
<dbReference type="STRING" id="1121922.GCA_000428905_01805"/>
<dbReference type="PROSITE" id="PS50005">
    <property type="entry name" value="TPR"/>
    <property type="match status" value="1"/>
</dbReference>
<keyword evidence="4" id="KW-1185">Reference proteome</keyword>
<evidence type="ECO:0000256" key="1">
    <source>
        <dbReference type="ARBA" id="ARBA00022679"/>
    </source>
</evidence>
<feature type="repeat" description="TPR" evidence="2">
    <location>
        <begin position="285"/>
        <end position="318"/>
    </location>
</feature>
<keyword evidence="2" id="KW-0802">TPR repeat</keyword>
<dbReference type="GO" id="GO:0008476">
    <property type="term" value="F:protein-tyrosine sulfotransferase activity"/>
    <property type="evidence" value="ECO:0007669"/>
    <property type="project" value="InterPro"/>
</dbReference>
<dbReference type="Pfam" id="PF13181">
    <property type="entry name" value="TPR_8"/>
    <property type="match status" value="1"/>
</dbReference>
<dbReference type="RefSeq" id="WP_006009318.1">
    <property type="nucleotide sequence ID" value="NZ_AUAV01000008.1"/>
</dbReference>
<dbReference type="AlphaFoldDB" id="K6ZB33"/>
<dbReference type="InterPro" id="IPR019734">
    <property type="entry name" value="TPR_rpt"/>
</dbReference>
<dbReference type="Pfam" id="PF13469">
    <property type="entry name" value="Sulfotransfer_3"/>
    <property type="match status" value="1"/>
</dbReference>
<evidence type="ECO:0000313" key="4">
    <source>
        <dbReference type="Proteomes" id="UP000006251"/>
    </source>
</evidence>
<dbReference type="Pfam" id="PF13432">
    <property type="entry name" value="TPR_16"/>
    <property type="match status" value="1"/>
</dbReference>
<dbReference type="InterPro" id="IPR026634">
    <property type="entry name" value="TPST-like"/>
</dbReference>
<keyword evidence="1" id="KW-0808">Transferase</keyword>
<reference evidence="4" key="1">
    <citation type="journal article" date="2014" name="Environ. Microbiol.">
        <title>Comparative genomics of the marine bacterial genus Glaciecola reveals the high degree of genomic diversity and genomic characteristic for cold adaptation.</title>
        <authorList>
            <person name="Qin Q.L."/>
            <person name="Xie B.B."/>
            <person name="Yu Y."/>
            <person name="Shu Y.L."/>
            <person name="Rong J.C."/>
            <person name="Zhang Y.J."/>
            <person name="Zhao D.L."/>
            <person name="Chen X.L."/>
            <person name="Zhang X.Y."/>
            <person name="Chen B."/>
            <person name="Zhou B.C."/>
            <person name="Zhang Y.Z."/>
        </authorList>
    </citation>
    <scope>NUCLEOTIDE SEQUENCE [LARGE SCALE GENOMIC DNA]</scope>
    <source>
        <strain evidence="4">ACAM 615</strain>
    </source>
</reference>
<protein>
    <submittedName>
        <fullName evidence="3">TPR domain protein</fullName>
    </submittedName>
</protein>
<dbReference type="EMBL" id="BAEQ01000014">
    <property type="protein sequence ID" value="GAC27582.1"/>
    <property type="molecule type" value="Genomic_DNA"/>
</dbReference>
<dbReference type="Proteomes" id="UP000006251">
    <property type="component" value="Unassembled WGS sequence"/>
</dbReference>
<evidence type="ECO:0000313" key="3">
    <source>
        <dbReference type="EMBL" id="GAC27582.1"/>
    </source>
</evidence>